<keyword evidence="2" id="KW-1185">Reference proteome</keyword>
<name>A0A1H7BKM4_9BACT</name>
<accession>A0A1H7BKM4</accession>
<evidence type="ECO:0000313" key="1">
    <source>
        <dbReference type="EMBL" id="SEJ77464.1"/>
    </source>
</evidence>
<gene>
    <name evidence="1" type="ORF">SAMN05192553_11257</name>
</gene>
<organism evidence="1 2">
    <name type="scientific">Cyclobacterium xiamenense</name>
    <dbReference type="NCBI Taxonomy" id="1297121"/>
    <lineage>
        <taxon>Bacteria</taxon>
        <taxon>Pseudomonadati</taxon>
        <taxon>Bacteroidota</taxon>
        <taxon>Cytophagia</taxon>
        <taxon>Cytophagales</taxon>
        <taxon>Cyclobacteriaceae</taxon>
        <taxon>Cyclobacterium</taxon>
    </lineage>
</organism>
<sequence length="154" mass="17759">MRRRIGKRLLIRQSILRLMSTLPATSRFCHLLARSRLQLPSFHGETIYYLRDVSSFQKALNKQGTEYLLIGTCVAPFVLLPNSLKIQLTARWYVPLTRAPAGLLCSSLALRTKIDEIYQQPFSSINSYSREICRKVISLFEQGLPLLFERRGQE</sequence>
<dbReference type="Proteomes" id="UP000199403">
    <property type="component" value="Unassembled WGS sequence"/>
</dbReference>
<dbReference type="EMBL" id="FNZH01000012">
    <property type="protein sequence ID" value="SEJ77464.1"/>
    <property type="molecule type" value="Genomic_DNA"/>
</dbReference>
<reference evidence="2" key="1">
    <citation type="submission" date="2016-10" db="EMBL/GenBank/DDBJ databases">
        <authorList>
            <person name="Varghese N."/>
            <person name="Submissions S."/>
        </authorList>
    </citation>
    <scope>NUCLEOTIDE SEQUENCE [LARGE SCALE GENOMIC DNA]</scope>
    <source>
        <strain evidence="2">IBRC-M 10761</strain>
    </source>
</reference>
<protein>
    <submittedName>
        <fullName evidence="1">Uncharacterized protein</fullName>
    </submittedName>
</protein>
<dbReference type="AlphaFoldDB" id="A0A1H7BKM4"/>
<evidence type="ECO:0000313" key="2">
    <source>
        <dbReference type="Proteomes" id="UP000199403"/>
    </source>
</evidence>
<proteinExistence type="predicted"/>